<keyword evidence="2" id="KW-0732">Signal</keyword>
<proteinExistence type="predicted"/>
<feature type="chain" id="PRO_5038604281" evidence="2">
    <location>
        <begin position="28"/>
        <end position="987"/>
    </location>
</feature>
<dbReference type="Proteomes" id="UP000639396">
    <property type="component" value="Unassembled WGS sequence"/>
</dbReference>
<dbReference type="SUPFAM" id="SSF53850">
    <property type="entry name" value="Periplasmic binding protein-like II"/>
    <property type="match status" value="1"/>
</dbReference>
<evidence type="ECO:0000256" key="1">
    <source>
        <dbReference type="SAM" id="MobiDB-lite"/>
    </source>
</evidence>
<dbReference type="Gene3D" id="3.40.190.10">
    <property type="entry name" value="Periplasmic binding protein-like II"/>
    <property type="match status" value="1"/>
</dbReference>
<dbReference type="PANTHER" id="PTHR43649">
    <property type="entry name" value="ARABINOSE-BINDING PROTEIN-RELATED"/>
    <property type="match status" value="1"/>
</dbReference>
<feature type="region of interest" description="Disordered" evidence="1">
    <location>
        <begin position="174"/>
        <end position="205"/>
    </location>
</feature>
<organism evidence="3 4">
    <name type="scientific">Paenibacillus oceani</name>
    <dbReference type="NCBI Taxonomy" id="2772510"/>
    <lineage>
        <taxon>Bacteria</taxon>
        <taxon>Bacillati</taxon>
        <taxon>Bacillota</taxon>
        <taxon>Bacilli</taxon>
        <taxon>Bacillales</taxon>
        <taxon>Paenibacillaceae</taxon>
        <taxon>Paenibacillus</taxon>
    </lineage>
</organism>
<comment type="caution">
    <text evidence="3">The sequence shown here is derived from an EMBL/GenBank/DDBJ whole genome shotgun (WGS) entry which is preliminary data.</text>
</comment>
<evidence type="ECO:0000313" key="3">
    <source>
        <dbReference type="EMBL" id="MBD2862052.1"/>
    </source>
</evidence>
<reference evidence="3" key="1">
    <citation type="submission" date="2020-09" db="EMBL/GenBank/DDBJ databases">
        <title>A novel bacterium of genus Paenibacillus, isolated from South China Sea.</title>
        <authorList>
            <person name="Huang H."/>
            <person name="Mo K."/>
            <person name="Hu Y."/>
        </authorList>
    </citation>
    <scope>NUCLEOTIDE SEQUENCE</scope>
    <source>
        <strain evidence="3">IB182363</strain>
    </source>
</reference>
<sequence length="987" mass="110749">MGTKSGSAVKLALAGALLLVPCGSLFAGGTAADSRQDGRTVRPPVERLSEAYASLYSQTLLEWIEKGWKDALADAPRAAANRFSAASSGVSVRSDRLLGKTGVLQFMQSKDWAEFEIDVPQDGLYTIDLTVLPLEGTLGPVQIGVKIDGAFPFAEARNIQLPRTWTESVYPPAVNEHGDQIRPSQQETSEWSVRPLTDSKLSSPGPLRWKLSKGKHTIRLESVLEPFALAELAVRAPRQLPAYEQVAASWQSLPDNVQPGWTSVLEAEQMSAKSDPSVQVQASNDNLAAPASNGKMIYNTMGGYRWSRGGQSAEWTFDVPSDGLYYIHFKYLQNFTKDAISFREIRIDGEVPFLELQSYPFPYSRNWNVDHLKDDQGKPYAIYLTKGSHTLGLTADSSPTTPIRESIQAIVDAYQELNRQVAMVTGVKNRSMVDQNRDWNLSESMPGIEAQVGSLADRLQQQVDKLQQLYGNSLQGAEGLRSVIFDLRKMAAQPDLLSKRPPELHAQNLEKMTMFIDALARQPLTLDRIYVTSSPEQPAKPPGTLAVLGDLVQNFFRTFSPDYHYYGRRDPDGIDVWVNRGRDYVALMQQLADESFTAKTGIKVNINLMPNPGQLILSNSAGREPDVALGIAEGTPVDFAMRGSLTKLSDFPDYAAMAPRFVPGTLIPFTYDGSVYALPETVALNVLFYRTDILQRIGLKPPDTWDDMYKMLPTLQQKGYDFFFARQNYVPLFLQNGASFYTNDGLSSALNSREAFNSFKMWTELFTVYGFPTEVPSFYMHFRRGDMPVGIADYNAYMQLLVAAPELAGSWEIAPIPGMKQQDGTVARWSGGNMTSGMIFKSSKRQNDSWEFLKWWTSTETQSRFGNEIELQNGVEFRWNTANVAAFQTLPWPEKDRDTILSQWKWYKEVPNVPGGYFTSRELTFAWTRTVLQNGNYREMLEKAVFQIDSELKRKQREFGFVNDQGNTVRKLRVPDVTIPWEEAGKR</sequence>
<dbReference type="EMBL" id="JACXJA010000008">
    <property type="protein sequence ID" value="MBD2862052.1"/>
    <property type="molecule type" value="Genomic_DNA"/>
</dbReference>
<dbReference type="AlphaFoldDB" id="A0A927GZG0"/>
<dbReference type="InterPro" id="IPR006059">
    <property type="entry name" value="SBP"/>
</dbReference>
<keyword evidence="4" id="KW-1185">Reference proteome</keyword>
<dbReference type="RefSeq" id="WP_190926602.1">
    <property type="nucleotide sequence ID" value="NZ_JACXJA010000008.1"/>
</dbReference>
<protein>
    <submittedName>
        <fullName evidence="3">Extracellular solute-binding protein</fullName>
    </submittedName>
</protein>
<evidence type="ECO:0000313" key="4">
    <source>
        <dbReference type="Proteomes" id="UP000639396"/>
    </source>
</evidence>
<gene>
    <name evidence="3" type="ORF">IDH45_08670</name>
</gene>
<feature type="compositionally biased region" description="Polar residues" evidence="1">
    <location>
        <begin position="182"/>
        <end position="191"/>
    </location>
</feature>
<accession>A0A927GZG0</accession>
<dbReference type="Pfam" id="PF01547">
    <property type="entry name" value="SBP_bac_1"/>
    <property type="match status" value="1"/>
</dbReference>
<name>A0A927GZG0_9BACL</name>
<dbReference type="Gene3D" id="2.60.120.260">
    <property type="entry name" value="Galactose-binding domain-like"/>
    <property type="match status" value="2"/>
</dbReference>
<feature type="signal peptide" evidence="2">
    <location>
        <begin position="1"/>
        <end position="27"/>
    </location>
</feature>
<dbReference type="PANTHER" id="PTHR43649:SF27">
    <property type="entry name" value="EXTRACELLULAR SOLUTE-BINDING PROTEIN FAMILY 1"/>
    <property type="match status" value="1"/>
</dbReference>
<evidence type="ECO:0000256" key="2">
    <source>
        <dbReference type="SAM" id="SignalP"/>
    </source>
</evidence>
<dbReference type="InterPro" id="IPR050490">
    <property type="entry name" value="Bact_solute-bd_prot1"/>
</dbReference>